<reference evidence="1" key="1">
    <citation type="submission" date="2023-06" db="EMBL/GenBank/DDBJ databases">
        <title>Genomic of Agaribacillus aureum.</title>
        <authorList>
            <person name="Wang G."/>
        </authorList>
    </citation>
    <scope>NUCLEOTIDE SEQUENCE</scope>
    <source>
        <strain evidence="1">BMA12</strain>
    </source>
</reference>
<dbReference type="Proteomes" id="UP001172083">
    <property type="component" value="Unassembled WGS sequence"/>
</dbReference>
<dbReference type="EMBL" id="JAUJEB010000001">
    <property type="protein sequence ID" value="MDN5211865.1"/>
    <property type="molecule type" value="Genomic_DNA"/>
</dbReference>
<dbReference type="InterPro" id="IPR034660">
    <property type="entry name" value="DinB/YfiT-like"/>
</dbReference>
<dbReference type="Pfam" id="PF04978">
    <property type="entry name" value="MST"/>
    <property type="match status" value="1"/>
</dbReference>
<proteinExistence type="predicted"/>
<protein>
    <submittedName>
        <fullName evidence="1">DUF664 domain-containing protein</fullName>
    </submittedName>
</protein>
<name>A0ABT8L4X4_9BACT</name>
<accession>A0ABT8L4X4</accession>
<dbReference type="InterPro" id="IPR007061">
    <property type="entry name" value="MST-like"/>
</dbReference>
<dbReference type="SUPFAM" id="SSF109854">
    <property type="entry name" value="DinB/YfiT-like putative metalloenzymes"/>
    <property type="match status" value="1"/>
</dbReference>
<dbReference type="RefSeq" id="WP_346757193.1">
    <property type="nucleotide sequence ID" value="NZ_JAUJEB010000001.1"/>
</dbReference>
<sequence length="218" mass="24516">MTNQPEKFDRRGFIKKSSHLALGTGGLFTSSSLIASGAAHGQDSPFFIGPVEGFTPQIGTLVSILNYMTLVVTGSINNMSTEDLDYLVEPGANTIGGLISHAIATEKWCQVRTFGWDRSEIMNSTDRQAEDLGDDARSNIKGNDFKFYQNEFKKVRENTLSELAKRDDNWLMEVDENHYWGAPVNNYCQWFHVIEHEAQHVGQIMILRKKLPSAKKND</sequence>
<keyword evidence="2" id="KW-1185">Reference proteome</keyword>
<comment type="caution">
    <text evidence="1">The sequence shown here is derived from an EMBL/GenBank/DDBJ whole genome shotgun (WGS) entry which is preliminary data.</text>
</comment>
<gene>
    <name evidence="1" type="ORF">QQ020_07375</name>
</gene>
<dbReference type="InterPro" id="IPR006311">
    <property type="entry name" value="TAT_signal"/>
</dbReference>
<organism evidence="1 2">
    <name type="scientific">Agaribacillus aureus</name>
    <dbReference type="NCBI Taxonomy" id="3051825"/>
    <lineage>
        <taxon>Bacteria</taxon>
        <taxon>Pseudomonadati</taxon>
        <taxon>Bacteroidota</taxon>
        <taxon>Cytophagia</taxon>
        <taxon>Cytophagales</taxon>
        <taxon>Splendidivirgaceae</taxon>
        <taxon>Agaribacillus</taxon>
    </lineage>
</organism>
<evidence type="ECO:0000313" key="2">
    <source>
        <dbReference type="Proteomes" id="UP001172083"/>
    </source>
</evidence>
<evidence type="ECO:0000313" key="1">
    <source>
        <dbReference type="EMBL" id="MDN5211865.1"/>
    </source>
</evidence>
<dbReference type="Gene3D" id="1.20.120.450">
    <property type="entry name" value="dinb family like domain"/>
    <property type="match status" value="1"/>
</dbReference>
<dbReference type="PROSITE" id="PS51318">
    <property type="entry name" value="TAT"/>
    <property type="match status" value="1"/>
</dbReference>